<dbReference type="AlphaFoldDB" id="A0A139L3T5"/>
<reference evidence="2 3" key="1">
    <citation type="submission" date="2016-02" db="EMBL/GenBank/DDBJ databases">
        <authorList>
            <person name="Wen L."/>
            <person name="He K."/>
            <person name="Yang H."/>
        </authorList>
    </citation>
    <scope>NUCLEOTIDE SEQUENCE [LARGE SCALE GENOMIC DNA]</scope>
    <source>
        <strain evidence="2 3">KLE1704</strain>
    </source>
</reference>
<accession>A0A139L3T5</accession>
<evidence type="ECO:0000313" key="3">
    <source>
        <dbReference type="Proteomes" id="UP000070319"/>
    </source>
</evidence>
<dbReference type="Proteomes" id="UP000070319">
    <property type="component" value="Unassembled WGS sequence"/>
</dbReference>
<dbReference type="InterPro" id="IPR025050">
    <property type="entry name" value="TraL_transposon"/>
</dbReference>
<evidence type="ECO:0000313" key="2">
    <source>
        <dbReference type="EMBL" id="KXT46112.1"/>
    </source>
</evidence>
<dbReference type="EMBL" id="LTDF01000128">
    <property type="protein sequence ID" value="KXT46112.1"/>
    <property type="molecule type" value="Genomic_DNA"/>
</dbReference>
<name>A0A139L3T5_9BACE</name>
<evidence type="ECO:0000256" key="1">
    <source>
        <dbReference type="SAM" id="MobiDB-lite"/>
    </source>
</evidence>
<protein>
    <recommendedName>
        <fullName evidence="4">DUF3989 domain-containing protein</fullName>
    </recommendedName>
</protein>
<dbReference type="Pfam" id="PF13150">
    <property type="entry name" value="TraL_transposon"/>
    <property type="match status" value="1"/>
</dbReference>
<sequence length="104" mass="12015">MGMKNIGKQMWGVFWKFHDRRKRIIGKLKGYLDGLPQKTRRRIVLSMLAVFAILALYSFAKAVHDIGRNDGRKMRTDHAGRVELPVKPKNDPNITPYIYGTTED</sequence>
<comment type="caution">
    <text evidence="2">The sequence shown here is derived from an EMBL/GenBank/DDBJ whole genome shotgun (WGS) entry which is preliminary data.</text>
</comment>
<evidence type="ECO:0008006" key="4">
    <source>
        <dbReference type="Google" id="ProtNLM"/>
    </source>
</evidence>
<organism evidence="2">
    <name type="scientific">Bacteroides intestinalis</name>
    <dbReference type="NCBI Taxonomy" id="329854"/>
    <lineage>
        <taxon>Bacteria</taxon>
        <taxon>Pseudomonadati</taxon>
        <taxon>Bacteroidota</taxon>
        <taxon>Bacteroidia</taxon>
        <taxon>Bacteroidales</taxon>
        <taxon>Bacteroidaceae</taxon>
        <taxon>Bacteroides</taxon>
    </lineage>
</organism>
<proteinExistence type="predicted"/>
<feature type="compositionally biased region" description="Basic and acidic residues" evidence="1">
    <location>
        <begin position="71"/>
        <end position="90"/>
    </location>
</feature>
<dbReference type="PATRIC" id="fig|329854.7.peg.3267"/>
<gene>
    <name evidence="2" type="ORF">HMPREF2531_03198</name>
</gene>
<feature type="region of interest" description="Disordered" evidence="1">
    <location>
        <begin position="71"/>
        <end position="93"/>
    </location>
</feature>